<protein>
    <submittedName>
        <fullName evidence="2">Uncharacterized protein</fullName>
    </submittedName>
</protein>
<feature type="compositionally biased region" description="Basic residues" evidence="1">
    <location>
        <begin position="37"/>
        <end position="51"/>
    </location>
</feature>
<feature type="compositionally biased region" description="Gly residues" evidence="1">
    <location>
        <begin position="71"/>
        <end position="81"/>
    </location>
</feature>
<accession>A0A0E0NVV3</accession>
<proteinExistence type="predicted"/>
<feature type="region of interest" description="Disordered" evidence="1">
    <location>
        <begin position="1"/>
        <end position="161"/>
    </location>
</feature>
<evidence type="ECO:0000313" key="3">
    <source>
        <dbReference type="Proteomes" id="UP000008022"/>
    </source>
</evidence>
<dbReference type="AlphaFoldDB" id="A0A0E0NVV3"/>
<sequence length="201" mass="21484">MAARFFLSLSSPLPQPSLRQLPQQPAAGTSNGDTQRRRGQRRRGRGQRRERRGSGVGGGNGKARGQWQQRRGGGVGSGNGEARGRRRQRRGPGTATTMLEDGSIHTQRGSPPLPPRSGQRGGEEGEVAAAAPGGGGRRWRRRRPPPPTAAAPLRSSPNPRSARAYLCADDELGYRVGVKEKIGVKPGEMFLDLESEAGRGP</sequence>
<dbReference type="OMA" id="QIWPEVG"/>
<dbReference type="EnsemblPlants" id="ORUFI03G20190.1">
    <property type="protein sequence ID" value="ORUFI03G20190.1"/>
    <property type="gene ID" value="ORUFI03G20190"/>
</dbReference>
<dbReference type="Gramene" id="ORUFI03G20190.1">
    <property type="protein sequence ID" value="ORUFI03G20190.1"/>
    <property type="gene ID" value="ORUFI03G20190"/>
</dbReference>
<evidence type="ECO:0000313" key="2">
    <source>
        <dbReference type="EnsemblPlants" id="ORUFI03G20190.1"/>
    </source>
</evidence>
<reference evidence="3" key="1">
    <citation type="submission" date="2013-06" db="EMBL/GenBank/DDBJ databases">
        <authorList>
            <person name="Zhao Q."/>
        </authorList>
    </citation>
    <scope>NUCLEOTIDE SEQUENCE</scope>
    <source>
        <strain evidence="3">cv. W1943</strain>
    </source>
</reference>
<reference evidence="2" key="2">
    <citation type="submission" date="2015-06" db="UniProtKB">
        <authorList>
            <consortium name="EnsemblPlants"/>
        </authorList>
    </citation>
    <scope>IDENTIFICATION</scope>
</reference>
<organism evidence="2 3">
    <name type="scientific">Oryza rufipogon</name>
    <name type="common">Brownbeard rice</name>
    <name type="synonym">Asian wild rice</name>
    <dbReference type="NCBI Taxonomy" id="4529"/>
    <lineage>
        <taxon>Eukaryota</taxon>
        <taxon>Viridiplantae</taxon>
        <taxon>Streptophyta</taxon>
        <taxon>Embryophyta</taxon>
        <taxon>Tracheophyta</taxon>
        <taxon>Spermatophyta</taxon>
        <taxon>Magnoliopsida</taxon>
        <taxon>Liliopsida</taxon>
        <taxon>Poales</taxon>
        <taxon>Poaceae</taxon>
        <taxon>BOP clade</taxon>
        <taxon>Oryzoideae</taxon>
        <taxon>Oryzeae</taxon>
        <taxon>Oryzinae</taxon>
        <taxon>Oryza</taxon>
    </lineage>
</organism>
<evidence type="ECO:0000256" key="1">
    <source>
        <dbReference type="SAM" id="MobiDB-lite"/>
    </source>
</evidence>
<keyword evidence="3" id="KW-1185">Reference proteome</keyword>
<dbReference type="HOGENOM" id="CLU_1534844_0_0_1"/>
<feature type="compositionally biased region" description="Low complexity" evidence="1">
    <location>
        <begin position="1"/>
        <end position="27"/>
    </location>
</feature>
<dbReference type="Proteomes" id="UP000008022">
    <property type="component" value="Unassembled WGS sequence"/>
</dbReference>
<name>A0A0E0NVV3_ORYRU</name>